<keyword evidence="4" id="KW-1185">Reference proteome</keyword>
<dbReference type="AlphaFoldDB" id="A0AAW0YUC3"/>
<feature type="transmembrane region" description="Helical" evidence="2">
    <location>
        <begin position="135"/>
        <end position="154"/>
    </location>
</feature>
<keyword evidence="1" id="KW-0175">Coiled coil</keyword>
<comment type="caution">
    <text evidence="3">The sequence shown here is derived from an EMBL/GenBank/DDBJ whole genome shotgun (WGS) entry which is preliminary data.</text>
</comment>
<reference evidence="3 4" key="1">
    <citation type="journal article" date="2024" name="bioRxiv">
        <title>Comparative genomics of Cryptococcus and Kwoniella reveals pathogenesis evolution and contrasting karyotype dynamics via intercentromeric recombination or chromosome fusion.</title>
        <authorList>
            <person name="Coelho M.A."/>
            <person name="David-Palma M."/>
            <person name="Shea T."/>
            <person name="Bowers K."/>
            <person name="McGinley-Smith S."/>
            <person name="Mohammad A.W."/>
            <person name="Gnirke A."/>
            <person name="Yurkov A.M."/>
            <person name="Nowrousian M."/>
            <person name="Sun S."/>
            <person name="Cuomo C.A."/>
            <person name="Heitman J."/>
        </authorList>
    </citation>
    <scope>NUCLEOTIDE SEQUENCE [LARGE SCALE GENOMIC DNA]</scope>
    <source>
        <strain evidence="3 4">CBS 13917</strain>
    </source>
</reference>
<evidence type="ECO:0000256" key="1">
    <source>
        <dbReference type="SAM" id="Coils"/>
    </source>
</evidence>
<proteinExistence type="predicted"/>
<feature type="coiled-coil region" evidence="1">
    <location>
        <begin position="193"/>
        <end position="220"/>
    </location>
</feature>
<sequence length="221" mass="25103">MGAIFPFPRMLMLIVRLWFIVALGCLVMVLIVWLMIFIENTKTFKDTMHHYLGNDQRVYDTFDGDHGAGYVANTNIPKHLGGIVFTSLFDIAMMVFIPLAACSDLFWRFPFCKQILEDFWTAGLYDTRGFVDIEFFFVFANAFLKLFIVAATGSQTYTGIYPDNSHVDTPLFCLYATLCLAGSIPFTIISHIMVLHQMKRKEYKDELAKAEEAAKAAKSAN</sequence>
<feature type="transmembrane region" description="Helical" evidence="2">
    <location>
        <begin position="83"/>
        <end position="107"/>
    </location>
</feature>
<dbReference type="KEGG" id="kne:92183561"/>
<dbReference type="GeneID" id="92183561"/>
<name>A0AAW0YUC3_9TREE</name>
<keyword evidence="2" id="KW-0472">Membrane</keyword>
<gene>
    <name evidence="3" type="ORF">IAR55_006303</name>
</gene>
<evidence type="ECO:0000313" key="3">
    <source>
        <dbReference type="EMBL" id="KAK8845587.1"/>
    </source>
</evidence>
<keyword evidence="2" id="KW-0812">Transmembrane</keyword>
<dbReference type="RefSeq" id="XP_066800395.1">
    <property type="nucleotide sequence ID" value="XM_066949387.1"/>
</dbReference>
<dbReference type="Proteomes" id="UP001388673">
    <property type="component" value="Unassembled WGS sequence"/>
</dbReference>
<organism evidence="3 4">
    <name type="scientific">Kwoniella newhampshirensis</name>
    <dbReference type="NCBI Taxonomy" id="1651941"/>
    <lineage>
        <taxon>Eukaryota</taxon>
        <taxon>Fungi</taxon>
        <taxon>Dikarya</taxon>
        <taxon>Basidiomycota</taxon>
        <taxon>Agaricomycotina</taxon>
        <taxon>Tremellomycetes</taxon>
        <taxon>Tremellales</taxon>
        <taxon>Cryptococcaceae</taxon>
        <taxon>Kwoniella</taxon>
    </lineage>
</organism>
<accession>A0AAW0YUC3</accession>
<evidence type="ECO:0000256" key="2">
    <source>
        <dbReference type="SAM" id="Phobius"/>
    </source>
</evidence>
<dbReference type="EMBL" id="JBCAWK010000012">
    <property type="protein sequence ID" value="KAK8845587.1"/>
    <property type="molecule type" value="Genomic_DNA"/>
</dbReference>
<evidence type="ECO:0000313" key="4">
    <source>
        <dbReference type="Proteomes" id="UP001388673"/>
    </source>
</evidence>
<feature type="transmembrane region" description="Helical" evidence="2">
    <location>
        <begin position="12"/>
        <end position="38"/>
    </location>
</feature>
<keyword evidence="2" id="KW-1133">Transmembrane helix</keyword>
<protein>
    <submittedName>
        <fullName evidence="3">Uncharacterized protein</fullName>
    </submittedName>
</protein>
<feature type="transmembrane region" description="Helical" evidence="2">
    <location>
        <begin position="174"/>
        <end position="195"/>
    </location>
</feature>